<keyword evidence="10" id="KW-1185">Reference proteome</keyword>
<dbReference type="Pfam" id="PF00956">
    <property type="entry name" value="NAP"/>
    <property type="match status" value="1"/>
</dbReference>
<dbReference type="InterPro" id="IPR037231">
    <property type="entry name" value="NAP-like_sf"/>
</dbReference>
<dbReference type="FunFam" id="1.20.5.1500:FF:000001">
    <property type="entry name" value="Nucleosome assembly protein 1-like 1"/>
    <property type="match status" value="1"/>
</dbReference>
<dbReference type="FunFam" id="3.30.1120.90:FF:000005">
    <property type="entry name" value="Nucleosome assembly protein11"/>
    <property type="match status" value="1"/>
</dbReference>
<keyword evidence="5" id="KW-0143">Chaperone</keyword>
<evidence type="ECO:0000256" key="4">
    <source>
        <dbReference type="ARBA" id="ARBA00022490"/>
    </source>
</evidence>
<accession>A0AA86VYQ0</accession>
<feature type="compositionally biased region" description="Acidic residues" evidence="8">
    <location>
        <begin position="513"/>
        <end position="562"/>
    </location>
</feature>
<dbReference type="PANTHER" id="PTHR11875">
    <property type="entry name" value="TESTIS-SPECIFIC Y-ENCODED PROTEIN"/>
    <property type="match status" value="1"/>
</dbReference>
<gene>
    <name evidence="9" type="ORF">AYBTSS11_LOCUS16126</name>
</gene>
<protein>
    <submittedName>
        <fullName evidence="9">Uncharacterized protein</fullName>
    </submittedName>
</protein>
<sequence length="562" mass="63849">MSNFTFNLRDAAGAPSSEELSDLVHEIAEKLGLYSQQHKNFRKTLTPNVRKRVDYLKGLQKQYDEFAAKFFEERLKLEAKYLKLYEPLYLKRYEIVNGVKKVEGVTDEADKATEANGVPNFWLTAMKNNETLAKEARNLCIYITGRDEGALTYLRDIKWCRIDDPKGFKLDFFFVTNPYFKNARLTKTYYMVDDDERVLEKAIGTEIKWVQERCLTQKLLRKRRRKGSKNVKFLSNRKRCESFFNFFNPPQVPEDDADFDDDDLEKLQNLIEQDYDIGCILRDKIIPHAVSWFTGEAVRRDYNEIIEGEKNEEAAQSDFKDNGEGENDEEVVHSDLKDNDKGGNDEKAAQSDLKDNEEAAQSDLKDNEEAAQSDLKDNGEAENDEETVQNDLKDNDEGENDEVAAQSDLKDNDEGGNDEKTAQSDLKDNGEAENDEETAQNDLKDNDEETAHSDLKDNGEGQNSEETSESDVTDDNEAENDEEEDANENEEGNGNEADEGENDEEAANGNEEGNGDEADEGENDEDENEDGEGDGDDNDEEAAREDEEGDENEDDEGEGEND</sequence>
<organism evidence="9 10">
    <name type="scientific">Sphenostylis stenocarpa</name>
    <dbReference type="NCBI Taxonomy" id="92480"/>
    <lineage>
        <taxon>Eukaryota</taxon>
        <taxon>Viridiplantae</taxon>
        <taxon>Streptophyta</taxon>
        <taxon>Embryophyta</taxon>
        <taxon>Tracheophyta</taxon>
        <taxon>Spermatophyta</taxon>
        <taxon>Magnoliopsida</taxon>
        <taxon>eudicotyledons</taxon>
        <taxon>Gunneridae</taxon>
        <taxon>Pentapetalae</taxon>
        <taxon>rosids</taxon>
        <taxon>fabids</taxon>
        <taxon>Fabales</taxon>
        <taxon>Fabaceae</taxon>
        <taxon>Papilionoideae</taxon>
        <taxon>50 kb inversion clade</taxon>
        <taxon>NPAAA clade</taxon>
        <taxon>indigoferoid/millettioid clade</taxon>
        <taxon>Phaseoleae</taxon>
        <taxon>Sphenostylis</taxon>
    </lineage>
</organism>
<dbReference type="AlphaFoldDB" id="A0AA86VYQ0"/>
<evidence type="ECO:0000256" key="6">
    <source>
        <dbReference type="ARBA" id="ARBA00023242"/>
    </source>
</evidence>
<keyword evidence="6" id="KW-0539">Nucleus</keyword>
<name>A0AA86VYQ0_9FABA</name>
<feature type="compositionally biased region" description="Basic and acidic residues" evidence="8">
    <location>
        <begin position="408"/>
        <end position="430"/>
    </location>
</feature>
<dbReference type="GO" id="GO:0042393">
    <property type="term" value="F:histone binding"/>
    <property type="evidence" value="ECO:0007669"/>
    <property type="project" value="UniProtKB-ARBA"/>
</dbReference>
<dbReference type="GO" id="GO:0000724">
    <property type="term" value="P:double-strand break repair via homologous recombination"/>
    <property type="evidence" value="ECO:0007669"/>
    <property type="project" value="UniProtKB-ARBA"/>
</dbReference>
<evidence type="ECO:0000256" key="7">
    <source>
        <dbReference type="RuleBase" id="RU003876"/>
    </source>
</evidence>
<dbReference type="InterPro" id="IPR002164">
    <property type="entry name" value="NAP_family"/>
</dbReference>
<feature type="compositionally biased region" description="Acidic residues" evidence="8">
    <location>
        <begin position="466"/>
        <end position="506"/>
    </location>
</feature>
<evidence type="ECO:0000313" key="9">
    <source>
        <dbReference type="EMBL" id="CAJ1955439.1"/>
    </source>
</evidence>
<evidence type="ECO:0000256" key="3">
    <source>
        <dbReference type="ARBA" id="ARBA00009947"/>
    </source>
</evidence>
<dbReference type="Proteomes" id="UP001189624">
    <property type="component" value="Chromosome 5"/>
</dbReference>
<evidence type="ECO:0000313" key="10">
    <source>
        <dbReference type="Proteomes" id="UP001189624"/>
    </source>
</evidence>
<feature type="region of interest" description="Disordered" evidence="8">
    <location>
        <begin position="308"/>
        <end position="562"/>
    </location>
</feature>
<dbReference type="GO" id="GO:0005634">
    <property type="term" value="C:nucleus"/>
    <property type="evidence" value="ECO:0007669"/>
    <property type="project" value="UniProtKB-SubCell"/>
</dbReference>
<evidence type="ECO:0000256" key="1">
    <source>
        <dbReference type="ARBA" id="ARBA00004123"/>
    </source>
</evidence>
<feature type="compositionally biased region" description="Basic and acidic residues" evidence="8">
    <location>
        <begin position="330"/>
        <end position="379"/>
    </location>
</feature>
<reference evidence="9" key="1">
    <citation type="submission" date="2023-10" db="EMBL/GenBank/DDBJ databases">
        <authorList>
            <person name="Domelevo Entfellner J.-B."/>
        </authorList>
    </citation>
    <scope>NUCLEOTIDE SEQUENCE</scope>
</reference>
<dbReference type="SUPFAM" id="SSF143113">
    <property type="entry name" value="NAP-like"/>
    <property type="match status" value="1"/>
</dbReference>
<evidence type="ECO:0000256" key="5">
    <source>
        <dbReference type="ARBA" id="ARBA00023186"/>
    </source>
</evidence>
<keyword evidence="4" id="KW-0963">Cytoplasm</keyword>
<comment type="subcellular location">
    <subcellularLocation>
        <location evidence="2">Cytoplasm</location>
    </subcellularLocation>
    <subcellularLocation>
        <location evidence="1">Nucleus</location>
    </subcellularLocation>
</comment>
<dbReference type="EMBL" id="OY731402">
    <property type="protein sequence ID" value="CAJ1955439.1"/>
    <property type="molecule type" value="Genomic_DNA"/>
</dbReference>
<dbReference type="GO" id="GO:0005737">
    <property type="term" value="C:cytoplasm"/>
    <property type="evidence" value="ECO:0007669"/>
    <property type="project" value="UniProtKB-SubCell"/>
</dbReference>
<dbReference type="Gene3D" id="3.30.1120.90">
    <property type="entry name" value="Nucleosome assembly protein"/>
    <property type="match status" value="1"/>
</dbReference>
<feature type="compositionally biased region" description="Basic and acidic residues" evidence="8">
    <location>
        <begin position="449"/>
        <end position="459"/>
    </location>
</feature>
<feature type="compositionally biased region" description="Basic and acidic residues" evidence="8">
    <location>
        <begin position="308"/>
        <end position="323"/>
    </location>
</feature>
<evidence type="ECO:0000256" key="2">
    <source>
        <dbReference type="ARBA" id="ARBA00004496"/>
    </source>
</evidence>
<dbReference type="Gene3D" id="1.20.5.1500">
    <property type="match status" value="1"/>
</dbReference>
<proteinExistence type="inferred from homology"/>
<dbReference type="GO" id="GO:0006334">
    <property type="term" value="P:nucleosome assembly"/>
    <property type="evidence" value="ECO:0007669"/>
    <property type="project" value="InterPro"/>
</dbReference>
<evidence type="ECO:0000256" key="8">
    <source>
        <dbReference type="SAM" id="MobiDB-lite"/>
    </source>
</evidence>
<comment type="similarity">
    <text evidence="3 7">Belongs to the nucleosome assembly protein (NAP) family.</text>
</comment>
<feature type="compositionally biased region" description="Acidic residues" evidence="8">
    <location>
        <begin position="380"/>
        <end position="402"/>
    </location>
</feature>
<dbReference type="Gramene" id="rna-AYBTSS11_LOCUS16126">
    <property type="protein sequence ID" value="CAJ1955439.1"/>
    <property type="gene ID" value="gene-AYBTSS11_LOCUS16126"/>
</dbReference>